<organism evidence="1 2">
    <name type="scientific">Vicingus serpentipes</name>
    <dbReference type="NCBI Taxonomy" id="1926625"/>
    <lineage>
        <taxon>Bacteria</taxon>
        <taxon>Pseudomonadati</taxon>
        <taxon>Bacteroidota</taxon>
        <taxon>Flavobacteriia</taxon>
        <taxon>Flavobacteriales</taxon>
        <taxon>Vicingaceae</taxon>
        <taxon>Vicingus</taxon>
    </lineage>
</organism>
<gene>
    <name evidence="1" type="ORF">FRY74_06895</name>
</gene>
<evidence type="ECO:0000313" key="2">
    <source>
        <dbReference type="Proteomes" id="UP000321721"/>
    </source>
</evidence>
<dbReference type="RefSeq" id="WP_147099919.1">
    <property type="nucleotide sequence ID" value="NZ_VOOS01000003.1"/>
</dbReference>
<keyword evidence="2" id="KW-1185">Reference proteome</keyword>
<comment type="caution">
    <text evidence="1">The sequence shown here is derived from an EMBL/GenBank/DDBJ whole genome shotgun (WGS) entry which is preliminary data.</text>
</comment>
<dbReference type="Proteomes" id="UP000321721">
    <property type="component" value="Unassembled WGS sequence"/>
</dbReference>
<evidence type="ECO:0000313" key="1">
    <source>
        <dbReference type="EMBL" id="TXB65146.1"/>
    </source>
</evidence>
<sequence>MSILKNILTISVVAGIFVLHPSLNKGDNPISYLQYLVYGNSLTLDVNSSIKKEAIKILWVNQDAKQELVVFEKGQILNEVPSEIGNQKLLVYYFDSYIGEIQQEKTKKFQAHQYHIKLSSKNNTVFFNGEIEGPASYKSPSVTIPNMASL</sequence>
<reference evidence="1 2" key="1">
    <citation type="submission" date="2019-08" db="EMBL/GenBank/DDBJ databases">
        <title>Genome of Vicingus serpentipes NCIMB 15042.</title>
        <authorList>
            <person name="Bowman J.P."/>
        </authorList>
    </citation>
    <scope>NUCLEOTIDE SEQUENCE [LARGE SCALE GENOMIC DNA]</scope>
    <source>
        <strain evidence="1 2">NCIMB 15042</strain>
    </source>
</reference>
<accession>A0A5C6RRV3</accession>
<protein>
    <submittedName>
        <fullName evidence="1">Uncharacterized protein</fullName>
    </submittedName>
</protein>
<dbReference type="EMBL" id="VOOS01000003">
    <property type="protein sequence ID" value="TXB65146.1"/>
    <property type="molecule type" value="Genomic_DNA"/>
</dbReference>
<dbReference type="AlphaFoldDB" id="A0A5C6RRV3"/>
<proteinExistence type="predicted"/>
<name>A0A5C6RRV3_9FLAO</name>